<dbReference type="KEGG" id="tpr:Tpau_2084"/>
<keyword evidence="2" id="KW-1185">Reference proteome</keyword>
<dbReference type="HOGENOM" id="CLU_086002_0_0_11"/>
<dbReference type="AlphaFoldDB" id="D5UPE0"/>
<organism evidence="1 2">
    <name type="scientific">Tsukamurella paurometabola (strain ATCC 8368 / DSM 20162 / CCUG 35730 / CIP 100753 / JCM 10117 / KCTC 9821 / NBRC 16120 / NCIMB 702349 / NCTC 13040)</name>
    <name type="common">Corynebacterium paurometabolum</name>
    <dbReference type="NCBI Taxonomy" id="521096"/>
    <lineage>
        <taxon>Bacteria</taxon>
        <taxon>Bacillati</taxon>
        <taxon>Actinomycetota</taxon>
        <taxon>Actinomycetes</taxon>
        <taxon>Mycobacteriales</taxon>
        <taxon>Tsukamurellaceae</taxon>
        <taxon>Tsukamurella</taxon>
    </lineage>
</organism>
<gene>
    <name evidence="1" type="ordered locus">Tpau_2084</name>
</gene>
<reference evidence="2" key="1">
    <citation type="submission" date="2010-03" db="EMBL/GenBank/DDBJ databases">
        <title>The complete chromosome of Tsukamurella paurometabola DSM 20162.</title>
        <authorList>
            <consortium name="US DOE Joint Genome Institute (JGI-PGF)"/>
            <person name="Lucas S."/>
            <person name="Copeland A."/>
            <person name="Lapidus A."/>
            <person name="Glavina del Rio T."/>
            <person name="Dalin E."/>
            <person name="Tice H."/>
            <person name="Bruce D."/>
            <person name="Goodwin L."/>
            <person name="Pitluck S."/>
            <person name="Kyrpides N."/>
            <person name="Mavromatis K."/>
            <person name="Ivanova N."/>
            <person name="Mikhailova N."/>
            <person name="Munk A.C."/>
            <person name="Brettin T."/>
            <person name="Detter J.C."/>
            <person name="Tapia R."/>
            <person name="Han C."/>
            <person name="Larimer F."/>
            <person name="Land M."/>
            <person name="Hauser L."/>
            <person name="Markowitz V."/>
            <person name="Cheng J.-F."/>
            <person name="Hugenholtz P."/>
            <person name="Woyke T."/>
            <person name="Wu D."/>
            <person name="Jando M."/>
            <person name="Brambilla E."/>
            <person name="Klenk H.-P."/>
            <person name="Eisen J.A."/>
        </authorList>
    </citation>
    <scope>NUCLEOTIDE SEQUENCE [LARGE SCALE GENOMIC DNA]</scope>
    <source>
        <strain evidence="2">ATCC 8368 / DSM 20162 / CCUG 35730 / CIP 100753 / JCM 10117 / KCTC 9821 / NBRC 16120 / NCIMB 702349 / NCTC 13040</strain>
    </source>
</reference>
<proteinExistence type="predicted"/>
<name>D5UPE0_TSUPD</name>
<sequence length="261" mass="27294">MLMTTVATLARRATAGPAQGFAVWSAAWLAGSAGTDDVLTALAEWAPVQSVVDGDLPDLLAEVRALDPHDVRLLLPAPGDARGLPAGTDLEDAAMARGELVLFDGANATIALVPTPEAGDVMRWQAFEHVPPLVDPDPVALGAAEHSLRDAVREAPSALASLPPAPDASADPRRLVMELTRYLGAHRLPRGASERAHRVLDSAGMVEAILLVAGAENPYAGLTLASAQGGDAAYRDLWRTVRAARVAAVNAVCREELRTAF</sequence>
<dbReference type="EMBL" id="CP001966">
    <property type="protein sequence ID" value="ADG78696.1"/>
    <property type="molecule type" value="Genomic_DNA"/>
</dbReference>
<dbReference type="STRING" id="521096.Tpau_2084"/>
<accession>D5UPE0</accession>
<dbReference type="Proteomes" id="UP000001213">
    <property type="component" value="Chromosome"/>
</dbReference>
<dbReference type="eggNOG" id="ENOG5032EQ4">
    <property type="taxonomic scope" value="Bacteria"/>
</dbReference>
<evidence type="ECO:0008006" key="3">
    <source>
        <dbReference type="Google" id="ProtNLM"/>
    </source>
</evidence>
<evidence type="ECO:0000313" key="1">
    <source>
        <dbReference type="EMBL" id="ADG78696.1"/>
    </source>
</evidence>
<protein>
    <recommendedName>
        <fullName evidence="3">Serine/threonine protein kinase</fullName>
    </recommendedName>
</protein>
<reference evidence="1 2" key="2">
    <citation type="journal article" date="2011" name="Stand. Genomic Sci.">
        <title>Complete genome sequence of Tsukamurella paurometabola type strain (no. 33).</title>
        <authorList>
            <person name="Munk A.C."/>
            <person name="Lapidus A."/>
            <person name="Lucas S."/>
            <person name="Nolan M."/>
            <person name="Tice H."/>
            <person name="Cheng J.F."/>
            <person name="Del Rio T.G."/>
            <person name="Goodwin L."/>
            <person name="Pitluck S."/>
            <person name="Liolios K."/>
            <person name="Huntemann M."/>
            <person name="Ivanova N."/>
            <person name="Mavromatis K."/>
            <person name="Mikhailova N."/>
            <person name="Pati A."/>
            <person name="Chen A."/>
            <person name="Palaniappan K."/>
            <person name="Tapia R."/>
            <person name="Han C."/>
            <person name="Land M."/>
            <person name="Hauser L."/>
            <person name="Chang Y.J."/>
            <person name="Jeffries C.D."/>
            <person name="Brettin T."/>
            <person name="Yasawong M."/>
            <person name="Brambilla E.M."/>
            <person name="Rohde M."/>
            <person name="Sikorski J."/>
            <person name="Goker M."/>
            <person name="Detter J.C."/>
            <person name="Woyke T."/>
            <person name="Bristow J."/>
            <person name="Eisen J.A."/>
            <person name="Markowitz V."/>
            <person name="Hugenholtz P."/>
            <person name="Kyrpides N.C."/>
            <person name="Klenk H.P."/>
        </authorList>
    </citation>
    <scope>NUCLEOTIDE SEQUENCE [LARGE SCALE GENOMIC DNA]</scope>
    <source>
        <strain evidence="2">ATCC 8368 / DSM 20162 / CCUG 35730 / CIP 100753 / JCM 10117 / KCTC 9821 / NBRC 16120 / NCIMB 702349 / NCTC 13040</strain>
    </source>
</reference>
<evidence type="ECO:0000313" key="2">
    <source>
        <dbReference type="Proteomes" id="UP000001213"/>
    </source>
</evidence>